<feature type="compositionally biased region" description="Basic and acidic residues" evidence="1">
    <location>
        <begin position="23"/>
        <end position="53"/>
    </location>
</feature>
<accession>B0MY28</accession>
<protein>
    <recommendedName>
        <fullName evidence="4">Haloacid dehalogenase-like hydrolase</fullName>
    </recommendedName>
</protein>
<sequence length="359" mass="40818">MDFQPTFSPAGGFPDFEATPNTENDRKIPCFRQTEAKRLPGASEKTKKQPDGARRRRRGGFTLSAEPEPTTTHSTAIAIMKEPLTIALIYDFDGTLAPGNMQEYDFIPAVGKSNKEFWHDANQLAEEQDADMVLTYMARMIQEARSKGLSLRREAFQESGRRVTLYKGVREWFARINAYGAARGIRILHYINSSGLKEIIEGTEIAHEFRRIYACSFLYDIDGVAYWPAVAVNYTNKTQFIFKINKGVESVFDSKLVNQYIEEDKRPVPFRRMIYVGDGTTDIPCMRLVKNSGGHSIAVYNPEIRNARRELNGLIRDNRVSHVCPADYSEGSEMDTLVKTIIDKIEADHRLELLETPRT</sequence>
<dbReference type="SUPFAM" id="SSF56784">
    <property type="entry name" value="HAD-like"/>
    <property type="match status" value="1"/>
</dbReference>
<reference evidence="2" key="1">
    <citation type="submission" date="2007-10" db="EMBL/GenBank/DDBJ databases">
        <authorList>
            <person name="Fulton L."/>
            <person name="Clifton S."/>
            <person name="Fulton B."/>
            <person name="Xu J."/>
            <person name="Minx P."/>
            <person name="Pepin K.H."/>
            <person name="Johnson M."/>
            <person name="Thiruvilangam P."/>
            <person name="Bhonagiri V."/>
            <person name="Nash W.E."/>
            <person name="Mardis E.R."/>
            <person name="Wilson R.K."/>
        </authorList>
    </citation>
    <scope>NUCLEOTIDE SEQUENCE [LARGE SCALE GENOMIC DNA]</scope>
    <source>
        <strain evidence="2">DSM 17216</strain>
    </source>
</reference>
<dbReference type="Proteomes" id="UP000005819">
    <property type="component" value="Unassembled WGS sequence"/>
</dbReference>
<dbReference type="Pfam" id="PF12710">
    <property type="entry name" value="HAD"/>
    <property type="match status" value="1"/>
</dbReference>
<keyword evidence="3" id="KW-1185">Reference proteome</keyword>
<proteinExistence type="predicted"/>
<gene>
    <name evidence="2" type="ORF">ALIPUT_02147</name>
</gene>
<feature type="region of interest" description="Disordered" evidence="1">
    <location>
        <begin position="1"/>
        <end position="72"/>
    </location>
</feature>
<name>B0MY28_9BACT</name>
<organism evidence="2 3">
    <name type="scientific">Alistipes putredinis DSM 17216</name>
    <dbReference type="NCBI Taxonomy" id="445970"/>
    <lineage>
        <taxon>Bacteria</taxon>
        <taxon>Pseudomonadati</taxon>
        <taxon>Bacteroidota</taxon>
        <taxon>Bacteroidia</taxon>
        <taxon>Bacteroidales</taxon>
        <taxon>Rikenellaceae</taxon>
        <taxon>Alistipes</taxon>
    </lineage>
</organism>
<dbReference type="Gene3D" id="3.40.50.1000">
    <property type="entry name" value="HAD superfamily/HAD-like"/>
    <property type="match status" value="1"/>
</dbReference>
<reference evidence="2" key="2">
    <citation type="submission" date="2013-09" db="EMBL/GenBank/DDBJ databases">
        <title>Draft genome sequence of Alistipes putredinis (DSM 17216).</title>
        <authorList>
            <person name="Sudarsanam P."/>
            <person name="Ley R."/>
            <person name="Guruge J."/>
            <person name="Turnbaugh P.J."/>
            <person name="Mahowald M."/>
            <person name="Liep D."/>
            <person name="Gordon J."/>
        </authorList>
    </citation>
    <scope>NUCLEOTIDE SEQUENCE</scope>
    <source>
        <strain evidence="2">DSM 17216</strain>
    </source>
</reference>
<evidence type="ECO:0000313" key="2">
    <source>
        <dbReference type="EMBL" id="EDS02617.1"/>
    </source>
</evidence>
<dbReference type="eggNOG" id="COG0560">
    <property type="taxonomic scope" value="Bacteria"/>
</dbReference>
<dbReference type="InterPro" id="IPR036412">
    <property type="entry name" value="HAD-like_sf"/>
</dbReference>
<evidence type="ECO:0008006" key="4">
    <source>
        <dbReference type="Google" id="ProtNLM"/>
    </source>
</evidence>
<dbReference type="AlphaFoldDB" id="B0MY28"/>
<evidence type="ECO:0000313" key="3">
    <source>
        <dbReference type="Proteomes" id="UP000005819"/>
    </source>
</evidence>
<comment type="caution">
    <text evidence="2">The sequence shown here is derived from an EMBL/GenBank/DDBJ whole genome shotgun (WGS) entry which is preliminary data.</text>
</comment>
<dbReference type="HOGENOM" id="CLU_061567_1_0_10"/>
<dbReference type="InterPro" id="IPR023214">
    <property type="entry name" value="HAD_sf"/>
</dbReference>
<evidence type="ECO:0000256" key="1">
    <source>
        <dbReference type="SAM" id="MobiDB-lite"/>
    </source>
</evidence>
<dbReference type="EMBL" id="ABFK02000020">
    <property type="protein sequence ID" value="EDS02617.1"/>
    <property type="molecule type" value="Genomic_DNA"/>
</dbReference>